<accession>A0A419A8G7</accession>
<evidence type="ECO:0000313" key="1">
    <source>
        <dbReference type="EMBL" id="RJL18354.1"/>
    </source>
</evidence>
<evidence type="ECO:0000313" key="2">
    <source>
        <dbReference type="Proteomes" id="UP000283587"/>
    </source>
</evidence>
<keyword evidence="2" id="KW-1185">Reference proteome</keyword>
<proteinExistence type="predicted"/>
<dbReference type="Proteomes" id="UP000283587">
    <property type="component" value="Unassembled WGS sequence"/>
</dbReference>
<dbReference type="OrthoDB" id="7775647at2"/>
<reference evidence="2" key="1">
    <citation type="submission" date="2018-09" db="EMBL/GenBank/DDBJ databases">
        <title>Paracoccus onubensis nov. sp. a moderate halophilic bacterium isolated from Gruta de las Maravillas (Aracena, Spain).</title>
        <authorList>
            <person name="Jurado V."/>
            <person name="Gutierrez-Patricio S."/>
            <person name="Gonzalez-Pimentel J.L."/>
            <person name="Miller A.Z."/>
            <person name="Laiz L."/>
            <person name="Saiz-Jimenez C."/>
        </authorList>
    </citation>
    <scope>NUCLEOTIDE SEQUENCE [LARGE SCALE GENOMIC DNA]</scope>
    <source>
        <strain evidence="2">DSM 26381</strain>
    </source>
</reference>
<comment type="caution">
    <text evidence="1">The sequence shown here is derived from an EMBL/GenBank/DDBJ whole genome shotgun (WGS) entry which is preliminary data.</text>
</comment>
<sequence length="73" mass="7845">MIAAELSARPEPARDLGYAVIAIGRNQQAQGPVMHRFRDGRVTIDAGGHEVTGHPVGATASKGWWAWLATRPI</sequence>
<dbReference type="EMBL" id="QZEW01000025">
    <property type="protein sequence ID" value="RJL18354.1"/>
    <property type="molecule type" value="Genomic_DNA"/>
</dbReference>
<gene>
    <name evidence="1" type="ORF">D3P05_07405</name>
</gene>
<name>A0A419A8G7_9RHOB</name>
<organism evidence="1 2">
    <name type="scientific">Paracoccus siganidrum</name>
    <dbReference type="NCBI Taxonomy" id="1276757"/>
    <lineage>
        <taxon>Bacteria</taxon>
        <taxon>Pseudomonadati</taxon>
        <taxon>Pseudomonadota</taxon>
        <taxon>Alphaproteobacteria</taxon>
        <taxon>Rhodobacterales</taxon>
        <taxon>Paracoccaceae</taxon>
        <taxon>Paracoccus</taxon>
    </lineage>
</organism>
<dbReference type="AlphaFoldDB" id="A0A419A8G7"/>
<protein>
    <submittedName>
        <fullName evidence="1">Uncharacterized protein</fullName>
    </submittedName>
</protein>